<proteinExistence type="predicted"/>
<organism evidence="1 2">
    <name type="scientific">Oedothorax gibbosus</name>
    <dbReference type="NCBI Taxonomy" id="931172"/>
    <lineage>
        <taxon>Eukaryota</taxon>
        <taxon>Metazoa</taxon>
        <taxon>Ecdysozoa</taxon>
        <taxon>Arthropoda</taxon>
        <taxon>Chelicerata</taxon>
        <taxon>Arachnida</taxon>
        <taxon>Araneae</taxon>
        <taxon>Araneomorphae</taxon>
        <taxon>Entelegynae</taxon>
        <taxon>Araneoidea</taxon>
        <taxon>Linyphiidae</taxon>
        <taxon>Erigoninae</taxon>
        <taxon>Oedothorax</taxon>
    </lineage>
</organism>
<dbReference type="EMBL" id="JAFNEN010002842">
    <property type="protein sequence ID" value="KAG8172300.1"/>
    <property type="molecule type" value="Genomic_DNA"/>
</dbReference>
<evidence type="ECO:0000313" key="1">
    <source>
        <dbReference type="EMBL" id="KAG8172300.1"/>
    </source>
</evidence>
<name>A0AAV6TKJ7_9ARAC</name>
<keyword evidence="2" id="KW-1185">Reference proteome</keyword>
<evidence type="ECO:0000313" key="2">
    <source>
        <dbReference type="Proteomes" id="UP000827092"/>
    </source>
</evidence>
<accession>A0AAV6TKJ7</accession>
<dbReference type="AlphaFoldDB" id="A0AAV6TKJ7"/>
<reference evidence="1 2" key="1">
    <citation type="journal article" date="2022" name="Nat. Ecol. Evol.">
        <title>A masculinizing supergene underlies an exaggerated male reproductive morph in a spider.</title>
        <authorList>
            <person name="Hendrickx F."/>
            <person name="De Corte Z."/>
            <person name="Sonet G."/>
            <person name="Van Belleghem S.M."/>
            <person name="Kostlbacher S."/>
            <person name="Vangestel C."/>
        </authorList>
    </citation>
    <scope>NUCLEOTIDE SEQUENCE [LARGE SCALE GENOMIC DNA]</scope>
    <source>
        <strain evidence="1">W744_W776</strain>
    </source>
</reference>
<sequence>MGDAVVIFCFVFGDRLGCTKFKCGLTHLKSQGWITVVVLWYLDGSNHRSWFRYVEKELLSPKQRTVQCGKRFQGVDRFHAGAMGRK</sequence>
<gene>
    <name evidence="1" type="ORF">JTE90_018646</name>
</gene>
<dbReference type="Proteomes" id="UP000827092">
    <property type="component" value="Unassembled WGS sequence"/>
</dbReference>
<protein>
    <submittedName>
        <fullName evidence="1">Uncharacterized protein</fullName>
    </submittedName>
</protein>
<comment type="caution">
    <text evidence="1">The sequence shown here is derived from an EMBL/GenBank/DDBJ whole genome shotgun (WGS) entry which is preliminary data.</text>
</comment>